<comment type="subcellular location">
    <subcellularLocation>
        <location evidence="1">Host nucleus</location>
    </subcellularLocation>
</comment>
<dbReference type="GO" id="GO:0006260">
    <property type="term" value="P:DNA replication"/>
    <property type="evidence" value="ECO:0007669"/>
    <property type="project" value="UniProtKB-KW"/>
</dbReference>
<reference evidence="8" key="1">
    <citation type="journal article" date="2024" name="Microbiome">
        <title>Substantial viral diversity in bats and rodents from East Africa: insights into evolution, recombination, and cocirculation.</title>
        <authorList>
            <person name="Wang D."/>
            <person name="Yang X."/>
            <person name="Ren Z."/>
            <person name="Hu B."/>
            <person name="Zhao H."/>
            <person name="Yang K."/>
            <person name="Shi P."/>
            <person name="Zhang Z."/>
            <person name="Feng Q."/>
            <person name="Nawenja C.V."/>
            <person name="Obanda V."/>
            <person name="Robert K."/>
            <person name="Nalikka B."/>
            <person name="Waruhiu C.N."/>
            <person name="Ochola G.O."/>
            <person name="Onyuok S.O."/>
            <person name="Ochieng H."/>
            <person name="Li B."/>
            <person name="Zhu Y."/>
            <person name="Si H."/>
            <person name="Yin J."/>
            <person name="Kristiansen K."/>
            <person name="Jin X."/>
            <person name="Xu X."/>
            <person name="Xiao M."/>
            <person name="Agwanda B."/>
            <person name="Ommeh S."/>
            <person name="Li J."/>
            <person name="Shi Z.L."/>
        </authorList>
    </citation>
    <scope>NUCLEOTIDE SEQUENCE</scope>
    <source>
        <strain evidence="8">14A/Kenya/BAT1226/2015</strain>
    </source>
</reference>
<protein>
    <submittedName>
        <fullName evidence="8">NS1 protein</fullName>
    </submittedName>
</protein>
<evidence type="ECO:0000256" key="4">
    <source>
        <dbReference type="ARBA" id="ARBA00022741"/>
    </source>
</evidence>
<organism evidence="8">
    <name type="scientific">Mops bat parvovirus</name>
    <dbReference type="NCBI Taxonomy" id="3141925"/>
    <lineage>
        <taxon>Viruses</taxon>
        <taxon>Monodnaviria</taxon>
        <taxon>Shotokuvirae</taxon>
        <taxon>Cossaviricota</taxon>
        <taxon>Quintoviricetes</taxon>
        <taxon>Piccovirales</taxon>
        <taxon>Parvoviridae</taxon>
    </lineage>
</organism>
<dbReference type="EMBL" id="PP711837">
    <property type="protein sequence ID" value="XBH23648.1"/>
    <property type="molecule type" value="Genomic_DNA"/>
</dbReference>
<dbReference type="GO" id="GO:0042025">
    <property type="term" value="C:host cell nucleus"/>
    <property type="evidence" value="ECO:0007669"/>
    <property type="project" value="UniProtKB-SubCell"/>
</dbReference>
<dbReference type="InterPro" id="IPR014015">
    <property type="entry name" value="Helicase_SF3_DNA-vir"/>
</dbReference>
<keyword evidence="4" id="KW-0547">Nucleotide-binding</keyword>
<dbReference type="GO" id="GO:0019079">
    <property type="term" value="P:viral genome replication"/>
    <property type="evidence" value="ECO:0007669"/>
    <property type="project" value="InterPro"/>
</dbReference>
<evidence type="ECO:0000256" key="2">
    <source>
        <dbReference type="ARBA" id="ARBA00022562"/>
    </source>
</evidence>
<reference evidence="8" key="2">
    <citation type="submission" date="2024-02" db="EMBL/GenBank/DDBJ databases">
        <authorList>
            <person name="Hu B."/>
        </authorList>
    </citation>
    <scope>NUCLEOTIDE SEQUENCE</scope>
    <source>
        <strain evidence="8">14A/Kenya/BAT1226/2015</strain>
    </source>
</reference>
<sequence>MRCQICKEANVTIQNPPVVIRSGEQPSWLIFNDFGVGERENYNPHLFNRLSWIVGVIYFLSPYKHYTDPEATDENINKLTEPDLFFLNKLNKVKNDLLIVEERDPLGVIHYHYLYNTNQRTDNAKRSLKDALNYNVPNTLNITANQCKNLHSYLTYLWKNPNVIITNNIFLAKYFWSVKYHAITGETELINTATSIKDFTHTLTHLIPKYNIQTWENCMQKIPQLTQKFLHISNIEHIFQNTLHWCEQNKPNCAELYKDLILNSNTCCNANHKIIEKILMHQEIHITEFAHDLLKWLLRTEVKKNTFILQGPGNTGKSVVARSFSRLFDKVGEILSNSNFAFQNLFGKQLILWEEPIINENLSEKIKLIMEGKATEVDVKMKQPKVLYPAPLLITTNHDIWHWCQMNKDTYMLRSYRYFFLHQIQFTHDNPCTLSDDNEHRQSLYCNNFPNTNSPQDTTDNSSTERQHSDTEQQPSTSGQNDNRTTDNRTTISSTVEASPIKRQRREYVTEKKAQRDNNILGRDVSTTNSNKLLIPHACDWIKFLQINYHDLEEVINE</sequence>
<feature type="domain" description="SF3 helicase" evidence="7">
    <location>
        <begin position="276"/>
        <end position="439"/>
    </location>
</feature>
<dbReference type="PROSITE" id="PS51206">
    <property type="entry name" value="SF3_HELICASE_1"/>
    <property type="match status" value="1"/>
</dbReference>
<evidence type="ECO:0000256" key="6">
    <source>
        <dbReference type="SAM" id="MobiDB-lite"/>
    </source>
</evidence>
<dbReference type="Pfam" id="PF01057">
    <property type="entry name" value="Parvo_NS1"/>
    <property type="match status" value="1"/>
</dbReference>
<dbReference type="GO" id="GO:0005524">
    <property type="term" value="F:ATP binding"/>
    <property type="evidence" value="ECO:0007669"/>
    <property type="project" value="UniProtKB-KW"/>
</dbReference>
<evidence type="ECO:0000259" key="7">
    <source>
        <dbReference type="PROSITE" id="PS51206"/>
    </source>
</evidence>
<evidence type="ECO:0000256" key="5">
    <source>
        <dbReference type="ARBA" id="ARBA00022840"/>
    </source>
</evidence>
<feature type="compositionally biased region" description="Basic and acidic residues" evidence="6">
    <location>
        <begin position="506"/>
        <end position="515"/>
    </location>
</feature>
<dbReference type="InterPro" id="IPR001257">
    <property type="entry name" value="Parvovirus_NS1_helicase"/>
</dbReference>
<evidence type="ECO:0000256" key="1">
    <source>
        <dbReference type="ARBA" id="ARBA00004147"/>
    </source>
</evidence>
<keyword evidence="5" id="KW-0067">ATP-binding</keyword>
<name>A0AAU7E1N5_9VIRU</name>
<dbReference type="InterPro" id="IPR027417">
    <property type="entry name" value="P-loop_NTPase"/>
</dbReference>
<evidence type="ECO:0000256" key="3">
    <source>
        <dbReference type="ARBA" id="ARBA00022705"/>
    </source>
</evidence>
<proteinExistence type="predicted"/>
<feature type="region of interest" description="Disordered" evidence="6">
    <location>
        <begin position="445"/>
        <end position="515"/>
    </location>
</feature>
<accession>A0AAU7E1N5</accession>
<evidence type="ECO:0000313" key="8">
    <source>
        <dbReference type="EMBL" id="XBH23648.1"/>
    </source>
</evidence>
<keyword evidence="3" id="KW-0235">DNA replication</keyword>
<feature type="compositionally biased region" description="Polar residues" evidence="6">
    <location>
        <begin position="445"/>
        <end position="462"/>
    </location>
</feature>
<keyword evidence="2" id="KW-1048">Host nucleus</keyword>
<dbReference type="SUPFAM" id="SSF52540">
    <property type="entry name" value="P-loop containing nucleoside triphosphate hydrolases"/>
    <property type="match status" value="1"/>
</dbReference>
<dbReference type="Gene3D" id="3.40.50.300">
    <property type="entry name" value="P-loop containing nucleotide triphosphate hydrolases"/>
    <property type="match status" value="1"/>
</dbReference>